<reference evidence="5" key="1">
    <citation type="submission" date="2013-08" db="EMBL/GenBank/DDBJ databases">
        <authorList>
            <person name="Mendez C."/>
            <person name="Richter M."/>
            <person name="Ferrer M."/>
            <person name="Sanchez J."/>
        </authorList>
    </citation>
    <scope>NUCLEOTIDE SEQUENCE</scope>
</reference>
<evidence type="ECO:0000256" key="3">
    <source>
        <dbReference type="ARBA" id="ARBA00022691"/>
    </source>
</evidence>
<protein>
    <submittedName>
        <fullName evidence="5">S-adenosylmethionine:tRNA ribosyltransferase-isomerase</fullName>
    </submittedName>
</protein>
<keyword evidence="5" id="KW-0413">Isomerase</keyword>
<dbReference type="Gene3D" id="3.40.1780.10">
    <property type="entry name" value="QueA-like"/>
    <property type="match status" value="1"/>
</dbReference>
<reference evidence="5" key="2">
    <citation type="journal article" date="2014" name="ISME J.">
        <title>Microbial stratification in low pH oxic and suboxic macroscopic growths along an acid mine drainage.</title>
        <authorList>
            <person name="Mendez-Garcia C."/>
            <person name="Mesa V."/>
            <person name="Sprenger R.R."/>
            <person name="Richter M."/>
            <person name="Diez M.S."/>
            <person name="Solano J."/>
            <person name="Bargiela R."/>
            <person name="Golyshina O.V."/>
            <person name="Manteca A."/>
            <person name="Ramos J.L."/>
            <person name="Gallego J.R."/>
            <person name="Llorente I."/>
            <person name="Martins Dos Santos V.A."/>
            <person name="Jensen O.N."/>
            <person name="Pelaez A.I."/>
            <person name="Sanchez J."/>
            <person name="Ferrer M."/>
        </authorList>
    </citation>
    <scope>NUCLEOTIDE SEQUENCE</scope>
</reference>
<keyword evidence="3" id="KW-0949">S-adenosyl-L-methionine</keyword>
<evidence type="ECO:0000313" key="5">
    <source>
        <dbReference type="EMBL" id="EQD59364.1"/>
    </source>
</evidence>
<evidence type="ECO:0000256" key="2">
    <source>
        <dbReference type="ARBA" id="ARBA00022679"/>
    </source>
</evidence>
<dbReference type="AlphaFoldDB" id="T1C250"/>
<keyword evidence="4" id="KW-0671">Queuosine biosynthesis</keyword>
<dbReference type="GO" id="GO:0016853">
    <property type="term" value="F:isomerase activity"/>
    <property type="evidence" value="ECO:0007669"/>
    <property type="project" value="UniProtKB-KW"/>
</dbReference>
<dbReference type="SUPFAM" id="SSF111337">
    <property type="entry name" value="QueA-like"/>
    <property type="match status" value="1"/>
</dbReference>
<comment type="caution">
    <text evidence="5">The sequence shown here is derived from an EMBL/GenBank/DDBJ whole genome shotgun (WGS) entry which is preliminary data.</text>
</comment>
<gene>
    <name evidence="5" type="ORF">B1B_08240</name>
</gene>
<dbReference type="Pfam" id="PF02547">
    <property type="entry name" value="Queuosine_synth"/>
    <property type="match status" value="1"/>
</dbReference>
<dbReference type="EMBL" id="AUZY01005358">
    <property type="protein sequence ID" value="EQD59364.1"/>
    <property type="molecule type" value="Genomic_DNA"/>
</dbReference>
<evidence type="ECO:0000256" key="4">
    <source>
        <dbReference type="ARBA" id="ARBA00022785"/>
    </source>
</evidence>
<sequence length="140" mass="15992">MVIEQPGYLIHTSDFSVRVPTEYLGKKRSDVKLLSLNSRMGTYSIQPFTNITGMLHKGDLLVFNNSSIVRSSLTGYVEDSDGLLRVNFGYNEDGLIAELRDRINTYYRGDSIRFVNGSFVTLKEHLERYGRFWKVSVSDP</sequence>
<dbReference type="GO" id="GO:0008616">
    <property type="term" value="P:tRNA queuosine(34) biosynthetic process"/>
    <property type="evidence" value="ECO:0007669"/>
    <property type="project" value="UniProtKB-KW"/>
</dbReference>
<accession>T1C250</accession>
<dbReference type="InterPro" id="IPR036100">
    <property type="entry name" value="QueA_sf"/>
</dbReference>
<dbReference type="InterPro" id="IPR042118">
    <property type="entry name" value="QueA_dom1"/>
</dbReference>
<keyword evidence="1" id="KW-0963">Cytoplasm</keyword>
<feature type="non-terminal residue" evidence="5">
    <location>
        <position position="140"/>
    </location>
</feature>
<dbReference type="InterPro" id="IPR003699">
    <property type="entry name" value="QueA"/>
</dbReference>
<evidence type="ECO:0000256" key="1">
    <source>
        <dbReference type="ARBA" id="ARBA00022490"/>
    </source>
</evidence>
<name>T1C250_9ZZZZ</name>
<dbReference type="GO" id="GO:0016740">
    <property type="term" value="F:transferase activity"/>
    <property type="evidence" value="ECO:0007669"/>
    <property type="project" value="UniProtKB-KW"/>
</dbReference>
<proteinExistence type="predicted"/>
<keyword evidence="2 5" id="KW-0808">Transferase</keyword>
<organism evidence="5">
    <name type="scientific">mine drainage metagenome</name>
    <dbReference type="NCBI Taxonomy" id="410659"/>
    <lineage>
        <taxon>unclassified sequences</taxon>
        <taxon>metagenomes</taxon>
        <taxon>ecological metagenomes</taxon>
    </lineage>
</organism>